<proteinExistence type="predicted"/>
<feature type="region of interest" description="Disordered" evidence="1">
    <location>
        <begin position="162"/>
        <end position="202"/>
    </location>
</feature>
<feature type="compositionally biased region" description="Polar residues" evidence="1">
    <location>
        <begin position="31"/>
        <end position="43"/>
    </location>
</feature>
<dbReference type="EMBL" id="KX388516">
    <property type="protein sequence ID" value="AQU11761.1"/>
    <property type="molecule type" value="Genomic_DNA"/>
</dbReference>
<feature type="region of interest" description="Disordered" evidence="1">
    <location>
        <begin position="15"/>
        <end position="43"/>
    </location>
</feature>
<dbReference type="Gene3D" id="3.40.1310.20">
    <property type="match status" value="1"/>
</dbReference>
<protein>
    <submittedName>
        <fullName evidence="2">Replication protein</fullName>
    </submittedName>
</protein>
<organism evidence="2">
    <name type="scientific">Cruciviridae sp</name>
    <dbReference type="NCBI Taxonomy" id="1955495"/>
    <lineage>
        <taxon>Viruses</taxon>
        <taxon>Cruciviruses</taxon>
    </lineage>
</organism>
<sequence length="581" mass="66664">MPIVKNGQIYKSFTIPTRPDHSITETDRGSASDTRISKAPSISSQITEQLHEDGNRVSHISSTDATKRSLLSKRIVASNSTGGGTGSKRCKFIDDEAEHSGDEENWELGFCEHGIREDKDCEQCESFIDDEDVYDPYLHRPFDATRDIPDHIDTTALSGAYSSSITRDRDSTHSTHYRDGGQIEEKEQSSSRSTPRPSRANPLSLFRDAVSKDLRAGDKAMPETVSQLAINSLALINTAPTMTYRKEDGSLVTLDKELMDFVITSDAPHFKLRKKCYGMTVFTKKAILEVHAFQHLMTNPYSYLLVAEEKAPSTQGRHLHVYIEHEKQPNWRQCPWADFFGNPVFYSHIYNKQGWITYCKKGHSFQQWGEIKDPEVKIDGLLIEADKLAKTKVEFFDIIWAKRPGYLATSISQLEKVWQYRVLKKQSDAKPKYQLSTFKIPPEVTEWKAWMQAPSRTKCLVLVGPTKMGKTELVLTLFPENIYMRTELSLQVMTDRTGLEKFLILDDVSWEVLRKEAKAWLTQMGSHILTDKYLPKVQVDFNIPSIYLMNEKNYELLKADPEFETYWLKNMHIVMIENKLF</sequence>
<feature type="compositionally biased region" description="Low complexity" evidence="1">
    <location>
        <begin position="190"/>
        <end position="199"/>
    </location>
</feature>
<reference evidence="2" key="1">
    <citation type="journal article" date="2016" name="Virus Evol.">
        <title>Diversity and comparative genomics of chimeric viruses in Sphagnum-dominated peatlands.</title>
        <authorList>
            <person name="Quaiser A."/>
            <person name="Krupovic M."/>
            <person name="Dufresne A."/>
            <person name="Francez A.J."/>
            <person name="Roux S."/>
        </authorList>
    </citation>
    <scope>NUCLEOTIDE SEQUENCE</scope>
    <source>
        <strain evidence="2">CRUV-37-F</strain>
    </source>
</reference>
<accession>A0A1S6LVN0</accession>
<feature type="compositionally biased region" description="Basic and acidic residues" evidence="1">
    <location>
        <begin position="166"/>
        <end position="189"/>
    </location>
</feature>
<evidence type="ECO:0000256" key="1">
    <source>
        <dbReference type="SAM" id="MobiDB-lite"/>
    </source>
</evidence>
<name>A0A1S6LVN0_9VIRU</name>
<evidence type="ECO:0000313" key="2">
    <source>
        <dbReference type="EMBL" id="AQU11761.1"/>
    </source>
</evidence>
<feature type="compositionally biased region" description="Basic and acidic residues" evidence="1">
    <location>
        <begin position="18"/>
        <end position="30"/>
    </location>
</feature>